<evidence type="ECO:0000256" key="5">
    <source>
        <dbReference type="ARBA" id="ARBA00023136"/>
    </source>
</evidence>
<evidence type="ECO:0000313" key="7">
    <source>
        <dbReference type="EMBL" id="CEO46102.1"/>
    </source>
</evidence>
<keyword evidence="3 6" id="KW-0812">Transmembrane</keyword>
<dbReference type="GO" id="GO:0061024">
    <property type="term" value="P:membrane organization"/>
    <property type="evidence" value="ECO:0007669"/>
    <property type="project" value="TreeGrafter"/>
</dbReference>
<gene>
    <name evidence="7" type="ORF">BN869_000002157_1</name>
</gene>
<accession>A0A0B7JS17</accession>
<evidence type="ECO:0008006" key="8">
    <source>
        <dbReference type="Google" id="ProtNLM"/>
    </source>
</evidence>
<evidence type="ECO:0000256" key="3">
    <source>
        <dbReference type="ARBA" id="ARBA00022692"/>
    </source>
</evidence>
<protein>
    <recommendedName>
        <fullName evidence="8">Nucleoporin POM33</fullName>
    </recommendedName>
</protein>
<keyword evidence="5 6" id="KW-0472">Membrane</keyword>
<dbReference type="PANTHER" id="PTHR12703">
    <property type="entry name" value="TRANSMEMBRANE PROTEIN 33"/>
    <property type="match status" value="1"/>
</dbReference>
<comment type="subcellular location">
    <subcellularLocation>
        <location evidence="1">Membrane</location>
        <topology evidence="1">Multi-pass membrane protein</topology>
    </subcellularLocation>
</comment>
<feature type="transmembrane region" description="Helical" evidence="6">
    <location>
        <begin position="78"/>
        <end position="96"/>
    </location>
</feature>
<dbReference type="AlphaFoldDB" id="A0A0B7JS17"/>
<keyword evidence="4 6" id="KW-1133">Transmembrane helix</keyword>
<dbReference type="EMBL" id="CDPU01000004">
    <property type="protein sequence ID" value="CEO46102.1"/>
    <property type="molecule type" value="Genomic_DNA"/>
</dbReference>
<feature type="transmembrane region" description="Helical" evidence="6">
    <location>
        <begin position="236"/>
        <end position="255"/>
    </location>
</feature>
<dbReference type="GO" id="GO:0071786">
    <property type="term" value="P:endoplasmic reticulum tubular network organization"/>
    <property type="evidence" value="ECO:0007669"/>
    <property type="project" value="TreeGrafter"/>
</dbReference>
<proteinExistence type="inferred from homology"/>
<dbReference type="PANTHER" id="PTHR12703:SF4">
    <property type="entry name" value="TRANSMEMBRANE PROTEIN 33"/>
    <property type="match status" value="1"/>
</dbReference>
<dbReference type="GO" id="GO:0016020">
    <property type="term" value="C:membrane"/>
    <property type="evidence" value="ECO:0007669"/>
    <property type="project" value="UniProtKB-SubCell"/>
</dbReference>
<dbReference type="Pfam" id="PF03661">
    <property type="entry name" value="TMEM33_Pom33"/>
    <property type="match status" value="1"/>
</dbReference>
<dbReference type="InterPro" id="IPR005344">
    <property type="entry name" value="TMEM33/Pom33"/>
</dbReference>
<organism evidence="7">
    <name type="scientific">Bionectria ochroleuca</name>
    <name type="common">Gliocladium roseum</name>
    <dbReference type="NCBI Taxonomy" id="29856"/>
    <lineage>
        <taxon>Eukaryota</taxon>
        <taxon>Fungi</taxon>
        <taxon>Dikarya</taxon>
        <taxon>Ascomycota</taxon>
        <taxon>Pezizomycotina</taxon>
        <taxon>Sordariomycetes</taxon>
        <taxon>Hypocreomycetidae</taxon>
        <taxon>Hypocreales</taxon>
        <taxon>Bionectriaceae</taxon>
        <taxon>Clonostachys</taxon>
    </lineage>
</organism>
<dbReference type="InterPro" id="IPR051645">
    <property type="entry name" value="PER33/POM33_regulator"/>
</dbReference>
<comment type="similarity">
    <text evidence="2">Belongs to the PER33/POM33 family.</text>
</comment>
<feature type="non-terminal residue" evidence="7">
    <location>
        <position position="1"/>
    </location>
</feature>
<reference evidence="7" key="1">
    <citation type="submission" date="2015-01" db="EMBL/GenBank/DDBJ databases">
        <authorList>
            <person name="Durling Mikael"/>
        </authorList>
    </citation>
    <scope>NUCLEOTIDE SEQUENCE</scope>
</reference>
<dbReference type="GO" id="GO:0005783">
    <property type="term" value="C:endoplasmic reticulum"/>
    <property type="evidence" value="ECO:0007669"/>
    <property type="project" value="TreeGrafter"/>
</dbReference>
<evidence type="ECO:0000256" key="6">
    <source>
        <dbReference type="SAM" id="Phobius"/>
    </source>
</evidence>
<sequence>VTSAPSSLFPSSKSSEIHTYTLFSAHLRYLTTILLSPRRPFFQRIFCTQTRSAMAGPQPNPNLPLQERLLALAKTLQFAWFAGHFTLILTTLRYSLSWLRMNYYGGMAQFCYRTSFVAAALTYGIVVYKTQRARAKTGNRPPGGAIALLADENVQYLVLALIWLFSPQYPLALLPYSVYSIFHVATYTRANLIPTLQPTPAAAAADGASSKPRVSNPWADRIGAFVKEYYDSSMSVVALLEVLLWGRILLAALLFQRRSWILIVLYTAFLRARYAQSSHVQTAFVQLSARIDSAVGSQNTPPALRQTWDTVKNLAVQFRDITDASKYLQGAPAKKTS</sequence>
<name>A0A0B7JS17_BIOOC</name>
<evidence type="ECO:0000256" key="1">
    <source>
        <dbReference type="ARBA" id="ARBA00004141"/>
    </source>
</evidence>
<evidence type="ECO:0000256" key="2">
    <source>
        <dbReference type="ARBA" id="ARBA00007322"/>
    </source>
</evidence>
<evidence type="ECO:0000256" key="4">
    <source>
        <dbReference type="ARBA" id="ARBA00022989"/>
    </source>
</evidence>
<feature type="transmembrane region" description="Helical" evidence="6">
    <location>
        <begin position="102"/>
        <end position="126"/>
    </location>
</feature>